<reference evidence="2 3" key="1">
    <citation type="submission" date="2017-01" db="EMBL/GenBank/DDBJ databases">
        <title>Complete genome of Tateyamaria omphalii DOK1-4 isolated from seawater in Dokdo.</title>
        <authorList>
            <person name="Kim J.H."/>
            <person name="Chi W.-J."/>
        </authorList>
    </citation>
    <scope>NUCLEOTIDE SEQUENCE [LARGE SCALE GENOMIC DNA]</scope>
    <source>
        <strain evidence="2 3">DOK1-4</strain>
    </source>
</reference>
<accession>A0A1P8MZZ0</accession>
<dbReference type="RefSeq" id="WP_076629990.1">
    <property type="nucleotide sequence ID" value="NZ_CP019312.1"/>
</dbReference>
<evidence type="ECO:0000256" key="1">
    <source>
        <dbReference type="SAM" id="Phobius"/>
    </source>
</evidence>
<feature type="transmembrane region" description="Helical" evidence="1">
    <location>
        <begin position="12"/>
        <end position="33"/>
    </location>
</feature>
<proteinExistence type="predicted"/>
<keyword evidence="1" id="KW-1133">Transmembrane helix</keyword>
<organism evidence="2 3">
    <name type="scientific">Tateyamaria omphalii</name>
    <dbReference type="NCBI Taxonomy" id="299262"/>
    <lineage>
        <taxon>Bacteria</taxon>
        <taxon>Pseudomonadati</taxon>
        <taxon>Pseudomonadota</taxon>
        <taxon>Alphaproteobacteria</taxon>
        <taxon>Rhodobacterales</taxon>
        <taxon>Roseobacteraceae</taxon>
        <taxon>Tateyamaria</taxon>
    </lineage>
</organism>
<dbReference type="OrthoDB" id="7632583at2"/>
<dbReference type="STRING" id="299262.BWR18_19110"/>
<sequence length="164" mass="18954">MAANGFSDFLSLAASVTTILASLAVCVTALFVWRQMRLQADTFDNDARRLRRESFTFVFEALWDEGFRDARMAMLEALNCGNAIPEDKSDKDGFRNVLNTYEMLGLAVKLDTIDESVWREYWRMPLLRDWERLEPFVQQERDLPGGEGLYTDAERIVLRWRGTA</sequence>
<evidence type="ECO:0000313" key="3">
    <source>
        <dbReference type="Proteomes" id="UP000186336"/>
    </source>
</evidence>
<evidence type="ECO:0000313" key="2">
    <source>
        <dbReference type="EMBL" id="APX13558.1"/>
    </source>
</evidence>
<dbReference type="InterPro" id="IPR031876">
    <property type="entry name" value="DUF4760"/>
</dbReference>
<dbReference type="Pfam" id="PF15956">
    <property type="entry name" value="DUF4760"/>
    <property type="match status" value="1"/>
</dbReference>
<evidence type="ECO:0008006" key="4">
    <source>
        <dbReference type="Google" id="ProtNLM"/>
    </source>
</evidence>
<keyword evidence="1" id="KW-0472">Membrane</keyword>
<dbReference type="EMBL" id="CP019312">
    <property type="protein sequence ID" value="APX13558.1"/>
    <property type="molecule type" value="Genomic_DNA"/>
</dbReference>
<dbReference type="AlphaFoldDB" id="A0A1P8MZZ0"/>
<dbReference type="Proteomes" id="UP000186336">
    <property type="component" value="Chromosome"/>
</dbReference>
<protein>
    <recommendedName>
        <fullName evidence="4">DUF4760 domain-containing protein</fullName>
    </recommendedName>
</protein>
<keyword evidence="3" id="KW-1185">Reference proteome</keyword>
<gene>
    <name evidence="2" type="ORF">BWR18_19110</name>
</gene>
<name>A0A1P8MZZ0_9RHOB</name>
<keyword evidence="1" id="KW-0812">Transmembrane</keyword>
<dbReference type="KEGG" id="tom:BWR18_19110"/>